<feature type="transmembrane region" description="Helical" evidence="1">
    <location>
        <begin position="20"/>
        <end position="42"/>
    </location>
</feature>
<accession>A0ABQ4BTT1</accession>
<organism evidence="2 3">
    <name type="scientific">Asanoa iriomotensis</name>
    <dbReference type="NCBI Taxonomy" id="234613"/>
    <lineage>
        <taxon>Bacteria</taxon>
        <taxon>Bacillati</taxon>
        <taxon>Actinomycetota</taxon>
        <taxon>Actinomycetes</taxon>
        <taxon>Micromonosporales</taxon>
        <taxon>Micromonosporaceae</taxon>
        <taxon>Asanoa</taxon>
    </lineage>
</organism>
<proteinExistence type="predicted"/>
<evidence type="ECO:0000313" key="3">
    <source>
        <dbReference type="Proteomes" id="UP000624325"/>
    </source>
</evidence>
<comment type="caution">
    <text evidence="2">The sequence shown here is derived from an EMBL/GenBank/DDBJ whole genome shotgun (WGS) entry which is preliminary data.</text>
</comment>
<protein>
    <submittedName>
        <fullName evidence="2">Uncharacterized protein</fullName>
    </submittedName>
</protein>
<keyword evidence="3" id="KW-1185">Reference proteome</keyword>
<gene>
    <name evidence="2" type="ORF">Air01nite_00180</name>
</gene>
<reference evidence="2 3" key="1">
    <citation type="submission" date="2021-01" db="EMBL/GenBank/DDBJ databases">
        <title>Whole genome shotgun sequence of Asanoa iriomotensis NBRC 100142.</title>
        <authorList>
            <person name="Komaki H."/>
            <person name="Tamura T."/>
        </authorList>
    </citation>
    <scope>NUCLEOTIDE SEQUENCE [LARGE SCALE GENOMIC DNA]</scope>
    <source>
        <strain evidence="2 3">NBRC 100142</strain>
    </source>
</reference>
<dbReference type="Proteomes" id="UP000624325">
    <property type="component" value="Unassembled WGS sequence"/>
</dbReference>
<keyword evidence="1" id="KW-1133">Transmembrane helix</keyword>
<sequence>MKVANRTYAPYGLMWQGGRVIFKVLVCSALVFILIGMAGIYLRRSRDR</sequence>
<name>A0ABQ4BTT1_9ACTN</name>
<keyword evidence="1" id="KW-0472">Membrane</keyword>
<keyword evidence="1" id="KW-0812">Transmembrane</keyword>
<dbReference type="EMBL" id="BONC01000001">
    <property type="protein sequence ID" value="GIF53923.1"/>
    <property type="molecule type" value="Genomic_DNA"/>
</dbReference>
<evidence type="ECO:0000313" key="2">
    <source>
        <dbReference type="EMBL" id="GIF53923.1"/>
    </source>
</evidence>
<evidence type="ECO:0000256" key="1">
    <source>
        <dbReference type="SAM" id="Phobius"/>
    </source>
</evidence>